<dbReference type="AlphaFoldDB" id="A0A644YV31"/>
<name>A0A644YV31_9ZZZZ</name>
<gene>
    <name evidence="2" type="ORF">SDC9_78405</name>
</gene>
<reference evidence="2" key="1">
    <citation type="submission" date="2019-08" db="EMBL/GenBank/DDBJ databases">
        <authorList>
            <person name="Kucharzyk K."/>
            <person name="Murdoch R.W."/>
            <person name="Higgins S."/>
            <person name="Loffler F."/>
        </authorList>
    </citation>
    <scope>NUCLEOTIDE SEQUENCE</scope>
</reference>
<protein>
    <recommendedName>
        <fullName evidence="3">Zn-finger containing protein</fullName>
    </recommendedName>
</protein>
<keyword evidence="1" id="KW-1133">Transmembrane helix</keyword>
<keyword evidence="1" id="KW-0472">Membrane</keyword>
<dbReference type="EMBL" id="VSSQ01006195">
    <property type="protein sequence ID" value="MPM31848.1"/>
    <property type="molecule type" value="Genomic_DNA"/>
</dbReference>
<accession>A0A644YV31</accession>
<feature type="transmembrane region" description="Helical" evidence="1">
    <location>
        <begin position="32"/>
        <end position="51"/>
    </location>
</feature>
<evidence type="ECO:0000256" key="1">
    <source>
        <dbReference type="SAM" id="Phobius"/>
    </source>
</evidence>
<feature type="transmembrane region" description="Helical" evidence="1">
    <location>
        <begin position="7"/>
        <end position="26"/>
    </location>
</feature>
<comment type="caution">
    <text evidence="2">The sequence shown here is derived from an EMBL/GenBank/DDBJ whole genome shotgun (WGS) entry which is preliminary data.</text>
</comment>
<evidence type="ECO:0000313" key="2">
    <source>
        <dbReference type="EMBL" id="MPM31848.1"/>
    </source>
</evidence>
<evidence type="ECO:0008006" key="3">
    <source>
        <dbReference type="Google" id="ProtNLM"/>
    </source>
</evidence>
<sequence length="140" mass="16369">MRFLQGTYGIDLLSLLLLFLSSLFNLSRYTRIVGLAIFLIAIFRVFSRNIYKRRSELNSFISFINKPLSKFGVSIPINLPPFDLNNLSYVFRIFENKIKEKKNFKITKCPTCGQKLRLPRKKGKIVVTCKRCSNKFDFKT</sequence>
<keyword evidence="1" id="KW-0812">Transmembrane</keyword>
<proteinExistence type="predicted"/>
<organism evidence="2">
    <name type="scientific">bioreactor metagenome</name>
    <dbReference type="NCBI Taxonomy" id="1076179"/>
    <lineage>
        <taxon>unclassified sequences</taxon>
        <taxon>metagenomes</taxon>
        <taxon>ecological metagenomes</taxon>
    </lineage>
</organism>